<dbReference type="EMBL" id="CAJNOM010000050">
    <property type="protein sequence ID" value="CAF0922320.1"/>
    <property type="molecule type" value="Genomic_DNA"/>
</dbReference>
<evidence type="ECO:0000259" key="6">
    <source>
        <dbReference type="PROSITE" id="PS50089"/>
    </source>
</evidence>
<evidence type="ECO:0000313" key="9">
    <source>
        <dbReference type="Proteomes" id="UP000663832"/>
    </source>
</evidence>
<evidence type="ECO:0000313" key="8">
    <source>
        <dbReference type="EMBL" id="CAF0922320.1"/>
    </source>
</evidence>
<dbReference type="Proteomes" id="UP000663877">
    <property type="component" value="Unassembled WGS sequence"/>
</dbReference>
<keyword evidence="1" id="KW-0479">Metal-binding</keyword>
<evidence type="ECO:0000313" key="10">
    <source>
        <dbReference type="Proteomes" id="UP000663877"/>
    </source>
</evidence>
<comment type="caution">
    <text evidence="7">The sequence shown here is derived from an EMBL/GenBank/DDBJ whole genome shotgun (WGS) entry which is preliminary data.</text>
</comment>
<keyword evidence="3" id="KW-0862">Zinc</keyword>
<evidence type="ECO:0000313" key="7">
    <source>
        <dbReference type="EMBL" id="CAF0782262.1"/>
    </source>
</evidence>
<protein>
    <recommendedName>
        <fullName evidence="6">RING-type domain-containing protein</fullName>
    </recommendedName>
</protein>
<dbReference type="GO" id="GO:0008270">
    <property type="term" value="F:zinc ion binding"/>
    <property type="evidence" value="ECO:0007669"/>
    <property type="project" value="UniProtKB-KW"/>
</dbReference>
<dbReference type="AlphaFoldDB" id="A0A813RKS3"/>
<dbReference type="Proteomes" id="UP000663832">
    <property type="component" value="Unassembled WGS sequence"/>
</dbReference>
<reference evidence="7" key="1">
    <citation type="submission" date="2021-02" db="EMBL/GenBank/DDBJ databases">
        <authorList>
            <person name="Nowell W R."/>
        </authorList>
    </citation>
    <scope>NUCLEOTIDE SEQUENCE</scope>
</reference>
<evidence type="ECO:0000256" key="2">
    <source>
        <dbReference type="ARBA" id="ARBA00022771"/>
    </source>
</evidence>
<dbReference type="InterPro" id="IPR017907">
    <property type="entry name" value="Znf_RING_CS"/>
</dbReference>
<keyword evidence="9" id="KW-1185">Reference proteome</keyword>
<dbReference type="Gene3D" id="3.30.40.10">
    <property type="entry name" value="Zinc/RING finger domain, C3HC4 (zinc finger)"/>
    <property type="match status" value="1"/>
</dbReference>
<evidence type="ECO:0000256" key="1">
    <source>
        <dbReference type="ARBA" id="ARBA00022723"/>
    </source>
</evidence>
<dbReference type="SUPFAM" id="SSF57850">
    <property type="entry name" value="RING/U-box"/>
    <property type="match status" value="1"/>
</dbReference>
<keyword evidence="5" id="KW-0175">Coiled coil</keyword>
<dbReference type="PROSITE" id="PS50089">
    <property type="entry name" value="ZF_RING_2"/>
    <property type="match status" value="1"/>
</dbReference>
<feature type="coiled-coil region" evidence="5">
    <location>
        <begin position="170"/>
        <end position="229"/>
    </location>
</feature>
<evidence type="ECO:0000256" key="5">
    <source>
        <dbReference type="SAM" id="Coils"/>
    </source>
</evidence>
<sequence length="311" mass="35453">MDSFLQCHYCNKHLTSPLELICRHSYCTDCLTKEIRNEKIICPICATEHPTPAASLSAAKLDKLSFYLIDLNIGTSYSTITDDSPAAIHAECAGCKTITDLRKCFHCEKPLCPSCRTQHYELQKKDVDQSIHNLVNKTNDLTVVAQALNTSRTNRIQEYKLMKDKISAHVNELIKLIHEEEENLQKQVDTRILFETGRIDTTELEKEYLQKNKAALDEIADKYRNEKNQMVAIKMHKDYLDTAPNWKDKLENYAGRINEKKEQELHFQPTQPEKTDALVGKLINSKNVNIYATTGAHRPVAAAASRSCILM</sequence>
<feature type="domain" description="RING-type" evidence="6">
    <location>
        <begin position="7"/>
        <end position="45"/>
    </location>
</feature>
<dbReference type="InterPro" id="IPR001841">
    <property type="entry name" value="Znf_RING"/>
</dbReference>
<evidence type="ECO:0000256" key="4">
    <source>
        <dbReference type="PROSITE-ProRule" id="PRU00175"/>
    </source>
</evidence>
<dbReference type="PROSITE" id="PS00518">
    <property type="entry name" value="ZF_RING_1"/>
    <property type="match status" value="1"/>
</dbReference>
<evidence type="ECO:0000256" key="3">
    <source>
        <dbReference type="ARBA" id="ARBA00022833"/>
    </source>
</evidence>
<dbReference type="OrthoDB" id="654191at2759"/>
<keyword evidence="2 4" id="KW-0863">Zinc-finger</keyword>
<name>A0A813RKS3_9BILA</name>
<accession>A0A813RKS3</accession>
<gene>
    <name evidence="7" type="ORF">BJG266_LOCUS4196</name>
    <name evidence="8" type="ORF">QVE165_LOCUS10614</name>
</gene>
<dbReference type="EMBL" id="CAJNOI010000010">
    <property type="protein sequence ID" value="CAF0782262.1"/>
    <property type="molecule type" value="Genomic_DNA"/>
</dbReference>
<proteinExistence type="predicted"/>
<organism evidence="7 10">
    <name type="scientific">Adineta steineri</name>
    <dbReference type="NCBI Taxonomy" id="433720"/>
    <lineage>
        <taxon>Eukaryota</taxon>
        <taxon>Metazoa</taxon>
        <taxon>Spiralia</taxon>
        <taxon>Gnathifera</taxon>
        <taxon>Rotifera</taxon>
        <taxon>Eurotatoria</taxon>
        <taxon>Bdelloidea</taxon>
        <taxon>Adinetida</taxon>
        <taxon>Adinetidae</taxon>
        <taxon>Adineta</taxon>
    </lineage>
</organism>
<dbReference type="InterPro" id="IPR013083">
    <property type="entry name" value="Znf_RING/FYVE/PHD"/>
</dbReference>